<gene>
    <name evidence="2" type="primary">WBGene00278239</name>
</gene>
<sequence>MAFLLPDVASDRHMEMIAMECEVSGRAREDGYDDEGLEGKERGRKDERVESWHRGHATDLRDEERNGEERNGVRIDLASSSDDQSTRDSPRFARSLALSDRREIIEEGEKMSAMMKEMRRRKEEETCSHETEQGLRATRLLTRGEKEGVEMWHREQAAVRCDDAADEREGGRRSGFMIGSTSSSDDKSALDSPRFARSLVCLTDERSL</sequence>
<dbReference type="Proteomes" id="UP000005239">
    <property type="component" value="Unassembled WGS sequence"/>
</dbReference>
<feature type="region of interest" description="Disordered" evidence="1">
    <location>
        <begin position="160"/>
        <end position="191"/>
    </location>
</feature>
<feature type="compositionally biased region" description="Basic and acidic residues" evidence="1">
    <location>
        <begin position="37"/>
        <end position="73"/>
    </location>
</feature>
<evidence type="ECO:0000313" key="2">
    <source>
        <dbReference type="EnsemblMetazoa" id="PPA39870.1"/>
    </source>
</evidence>
<protein>
    <submittedName>
        <fullName evidence="2">Uncharacterized protein</fullName>
    </submittedName>
</protein>
<evidence type="ECO:0000313" key="3">
    <source>
        <dbReference type="Proteomes" id="UP000005239"/>
    </source>
</evidence>
<organism evidence="2 3">
    <name type="scientific">Pristionchus pacificus</name>
    <name type="common">Parasitic nematode worm</name>
    <dbReference type="NCBI Taxonomy" id="54126"/>
    <lineage>
        <taxon>Eukaryota</taxon>
        <taxon>Metazoa</taxon>
        <taxon>Ecdysozoa</taxon>
        <taxon>Nematoda</taxon>
        <taxon>Chromadorea</taxon>
        <taxon>Rhabditida</taxon>
        <taxon>Rhabditina</taxon>
        <taxon>Diplogasteromorpha</taxon>
        <taxon>Diplogasteroidea</taxon>
        <taxon>Neodiplogasteridae</taxon>
        <taxon>Pristionchus</taxon>
    </lineage>
</organism>
<keyword evidence="3" id="KW-1185">Reference proteome</keyword>
<feature type="compositionally biased region" description="Basic and acidic residues" evidence="1">
    <location>
        <begin position="160"/>
        <end position="172"/>
    </location>
</feature>
<evidence type="ECO:0000256" key="1">
    <source>
        <dbReference type="SAM" id="MobiDB-lite"/>
    </source>
</evidence>
<reference evidence="2" key="2">
    <citation type="submission" date="2022-06" db="UniProtKB">
        <authorList>
            <consortium name="EnsemblMetazoa"/>
        </authorList>
    </citation>
    <scope>IDENTIFICATION</scope>
    <source>
        <strain evidence="2">PS312</strain>
    </source>
</reference>
<feature type="region of interest" description="Disordered" evidence="1">
    <location>
        <begin position="25"/>
        <end position="93"/>
    </location>
</feature>
<dbReference type="AlphaFoldDB" id="A0A2A6BIM5"/>
<accession>A0A8R1UVH4</accession>
<proteinExistence type="predicted"/>
<dbReference type="EnsemblMetazoa" id="PPA39870.1">
    <property type="protein sequence ID" value="PPA39870.1"/>
    <property type="gene ID" value="WBGene00278239"/>
</dbReference>
<name>A0A2A6BIM5_PRIPA</name>
<reference evidence="3" key="1">
    <citation type="journal article" date="2008" name="Nat. Genet.">
        <title>The Pristionchus pacificus genome provides a unique perspective on nematode lifestyle and parasitism.</title>
        <authorList>
            <person name="Dieterich C."/>
            <person name="Clifton S.W."/>
            <person name="Schuster L.N."/>
            <person name="Chinwalla A."/>
            <person name="Delehaunty K."/>
            <person name="Dinkelacker I."/>
            <person name="Fulton L."/>
            <person name="Fulton R."/>
            <person name="Godfrey J."/>
            <person name="Minx P."/>
            <person name="Mitreva M."/>
            <person name="Roeseler W."/>
            <person name="Tian H."/>
            <person name="Witte H."/>
            <person name="Yang S.P."/>
            <person name="Wilson R.K."/>
            <person name="Sommer R.J."/>
        </authorList>
    </citation>
    <scope>NUCLEOTIDE SEQUENCE [LARGE SCALE GENOMIC DNA]</scope>
    <source>
        <strain evidence="3">PS312</strain>
    </source>
</reference>
<accession>A0A2A6BIM5</accession>